<evidence type="ECO:0000313" key="3">
    <source>
        <dbReference type="Proteomes" id="UP000277191"/>
    </source>
</evidence>
<dbReference type="AlphaFoldDB" id="A0A3Q9F8R3"/>
<gene>
    <name evidence="2" type="ORF">D5R55_30475</name>
</gene>
<protein>
    <submittedName>
        <fullName evidence="2">Uncharacterized protein</fullName>
    </submittedName>
</protein>
<feature type="compositionally biased region" description="Basic and acidic residues" evidence="1">
    <location>
        <begin position="8"/>
        <end position="18"/>
    </location>
</feature>
<dbReference type="Proteomes" id="UP000277191">
    <property type="component" value="Chromosome 3"/>
</dbReference>
<feature type="region of interest" description="Disordered" evidence="1">
    <location>
        <begin position="83"/>
        <end position="155"/>
    </location>
</feature>
<evidence type="ECO:0000313" key="2">
    <source>
        <dbReference type="EMBL" id="AZQ55181.1"/>
    </source>
</evidence>
<dbReference type="EMBL" id="CP034547">
    <property type="protein sequence ID" value="AZQ55181.1"/>
    <property type="molecule type" value="Genomic_DNA"/>
</dbReference>
<accession>A0A3Q9F8R3</accession>
<evidence type="ECO:0000256" key="1">
    <source>
        <dbReference type="SAM" id="MobiDB-lite"/>
    </source>
</evidence>
<organism evidence="2 3">
    <name type="scientific">Burkholderia cenocepacia</name>
    <dbReference type="NCBI Taxonomy" id="95486"/>
    <lineage>
        <taxon>Bacteria</taxon>
        <taxon>Pseudomonadati</taxon>
        <taxon>Pseudomonadota</taxon>
        <taxon>Betaproteobacteria</taxon>
        <taxon>Burkholderiales</taxon>
        <taxon>Burkholderiaceae</taxon>
        <taxon>Burkholderia</taxon>
        <taxon>Burkholderia cepacia complex</taxon>
    </lineage>
</organism>
<sequence length="155" mass="16782">MASNVGQSRRDTVANERRNRGRRGASVGRESGHDIGRRRARPIKSHDAAHSISRCVARRAAGPARRRVSLAVETAGLWRPRVGRSAGTRARGNRVAPLPAAASTPRPTGDLRGNRLYTLLPGRTGRASGHSLYSRRVRHPDGNPSADTLPMQETS</sequence>
<proteinExistence type="predicted"/>
<name>A0A3Q9F8R3_9BURK</name>
<feature type="region of interest" description="Disordered" evidence="1">
    <location>
        <begin position="1"/>
        <end position="51"/>
    </location>
</feature>
<reference evidence="2 3" key="1">
    <citation type="submission" date="2018-12" db="EMBL/GenBank/DDBJ databases">
        <title>Cadmium resistance mechanism in endophytic bacteria Burkholderia cenocepacia YG-3.</title>
        <authorList>
            <person name="Zhang X."/>
            <person name="Wang X."/>
            <person name="Zhu Y."/>
        </authorList>
    </citation>
    <scope>NUCLEOTIDE SEQUENCE [LARGE SCALE GENOMIC DNA]</scope>
    <source>
        <strain evidence="2 3">YG-3</strain>
    </source>
</reference>